<dbReference type="EMBL" id="FTOB01000009">
    <property type="protein sequence ID" value="SIT09054.1"/>
    <property type="molecule type" value="Genomic_DNA"/>
</dbReference>
<evidence type="ECO:0000313" key="2">
    <source>
        <dbReference type="EMBL" id="SIT09054.1"/>
    </source>
</evidence>
<protein>
    <submittedName>
        <fullName evidence="2">T5orf172 domain-containing protein</fullName>
    </submittedName>
</protein>
<reference evidence="2 3" key="1">
    <citation type="submission" date="2017-01" db="EMBL/GenBank/DDBJ databases">
        <authorList>
            <person name="Varghese N."/>
            <person name="Submissions S."/>
        </authorList>
    </citation>
    <scope>NUCLEOTIDE SEQUENCE [LARGE SCALE GENOMIC DNA]</scope>
    <source>
        <strain evidence="2 3">DSM 2061</strain>
    </source>
</reference>
<sequence>MNYLYILTSLEKPCYKVGITNNMEKRLAKIVADFGQINTEDSFVYSCKNRQLVTKIEFGIHAYLNNYSYSPLNLGGGATEWFELASLEKCKWIIEQFNQELSEFTKLGSLSEFLKMPTDFDKIFSEFDATKDFHKLHNYTIETLDKYISKNYTSLKFEKEEGYLVLVNSESIDLESPTLPKYNWVKIEQNKILFDIKVYNKWKKDRVHNELRDLIQIKFFSKFTLTNLESMFAKITTANTSNRCTTRHQE</sequence>
<accession>A0ABY1L1W4</accession>
<dbReference type="Pfam" id="PF10544">
    <property type="entry name" value="T5orf172"/>
    <property type="match status" value="1"/>
</dbReference>
<organism evidence="2 3">
    <name type="scientific">Zobellia uliginosa</name>
    <dbReference type="NCBI Taxonomy" id="143224"/>
    <lineage>
        <taxon>Bacteria</taxon>
        <taxon>Pseudomonadati</taxon>
        <taxon>Bacteroidota</taxon>
        <taxon>Flavobacteriia</taxon>
        <taxon>Flavobacteriales</taxon>
        <taxon>Flavobacteriaceae</taxon>
        <taxon>Zobellia</taxon>
    </lineage>
</organism>
<dbReference type="InterPro" id="IPR018306">
    <property type="entry name" value="Phage_T5_Orf172_DNA-bd"/>
</dbReference>
<proteinExistence type="predicted"/>
<dbReference type="RefSeq" id="WP_076456996.1">
    <property type="nucleotide sequence ID" value="NZ_FTOB01000009.1"/>
</dbReference>
<feature type="domain" description="Bacteriophage T5 Orf172 DNA-binding" evidence="1">
    <location>
        <begin position="3"/>
        <end position="95"/>
    </location>
</feature>
<evidence type="ECO:0000313" key="3">
    <source>
        <dbReference type="Proteomes" id="UP000185728"/>
    </source>
</evidence>
<name>A0ABY1L1W4_9FLAO</name>
<keyword evidence="3" id="KW-1185">Reference proteome</keyword>
<gene>
    <name evidence="2" type="ORF">SAMN05421766_10971</name>
</gene>
<evidence type="ECO:0000259" key="1">
    <source>
        <dbReference type="Pfam" id="PF10544"/>
    </source>
</evidence>
<dbReference type="Proteomes" id="UP000185728">
    <property type="component" value="Unassembled WGS sequence"/>
</dbReference>
<comment type="caution">
    <text evidence="2">The sequence shown here is derived from an EMBL/GenBank/DDBJ whole genome shotgun (WGS) entry which is preliminary data.</text>
</comment>